<gene>
    <name evidence="8" type="ORF">A4S10_03627</name>
    <name evidence="9" type="ORF">DKC2_0105</name>
    <name evidence="6" type="ORF">ERS007661_03467</name>
    <name evidence="7" type="ORF">ERS007679_02914</name>
    <name evidence="2" type="ORF">ERS007681_03947</name>
    <name evidence="3" type="ORF">ERS007688_03678</name>
    <name evidence="4" type="ORF">ERS027646_02097</name>
    <name evidence="5" type="ORF">ERS094118_00944</name>
</gene>
<dbReference type="Proteomes" id="UP000050139">
    <property type="component" value="Unassembled WGS sequence"/>
</dbReference>
<protein>
    <submittedName>
        <fullName evidence="2">PhiRv1 phage protein</fullName>
    </submittedName>
</protein>
<dbReference type="Proteomes" id="UP000046947">
    <property type="component" value="Unassembled WGS sequence"/>
</dbReference>
<evidence type="ECO:0000313" key="15">
    <source>
        <dbReference type="Proteomes" id="UP000050139"/>
    </source>
</evidence>
<dbReference type="EMBL" id="CFOH01000851">
    <property type="protein sequence ID" value="CFE71686.1"/>
    <property type="molecule type" value="Genomic_DNA"/>
</dbReference>
<dbReference type="EMBL" id="CNGE01000359">
    <property type="protein sequence ID" value="CKS57050.1"/>
    <property type="molecule type" value="Genomic_DNA"/>
</dbReference>
<evidence type="ECO:0000313" key="12">
    <source>
        <dbReference type="Proteomes" id="UP000046947"/>
    </source>
</evidence>
<evidence type="ECO:0000313" key="5">
    <source>
        <dbReference type="EMBL" id="CLV69131.1"/>
    </source>
</evidence>
<evidence type="ECO:0000313" key="9">
    <source>
        <dbReference type="EMBL" id="VCU48305.1"/>
    </source>
</evidence>
<name>A0A0E8K6G1_MYCTX</name>
<dbReference type="EMBL" id="CQQC01001548">
    <property type="protein sequence ID" value="CNW04623.1"/>
    <property type="molecule type" value="Genomic_DNA"/>
</dbReference>
<dbReference type="AlphaFoldDB" id="A0A0E8K6G1"/>
<evidence type="ECO:0000313" key="7">
    <source>
        <dbReference type="EMBL" id="COW01386.1"/>
    </source>
</evidence>
<dbReference type="EMBL" id="COPH01000005">
    <property type="protein sequence ID" value="CLV69131.1"/>
    <property type="molecule type" value="Genomic_DNA"/>
</dbReference>
<reference evidence="8 16" key="4">
    <citation type="submission" date="2017-02" db="EMBL/GenBank/DDBJ databases">
        <title>Protein polymorphisms may explain contrasting epidemiological fitness of two variants of a multidrug-resistant Mycobacterium tuberculosis strain.</title>
        <authorList>
            <person name="Bigi M.M."/>
            <person name="Lopez B."/>
            <person name="Blanco F.C."/>
            <person name="Sasiain M.C."/>
            <person name="De La Barrera S."/>
            <person name="Ritacco V."/>
            <person name="Bigi F."/>
            <person name="Soria M.A."/>
        </authorList>
    </citation>
    <scope>NUCLEOTIDE SEQUENCE [LARGE SCALE GENOMIC DNA]</scope>
    <source>
        <strain evidence="8 16">6548</strain>
    </source>
</reference>
<reference evidence="5 15" key="2">
    <citation type="submission" date="2015-03" db="EMBL/GenBank/DDBJ databases">
        <authorList>
            <consortium name="Pathogen Informatics"/>
            <person name="Murphy D."/>
        </authorList>
    </citation>
    <scope>NUCLEOTIDE SEQUENCE [LARGE SCALE GENOMIC DNA]</scope>
    <source>
        <strain evidence="5 15">0268S</strain>
    </source>
</reference>
<dbReference type="EMBL" id="LWDQ01000001">
    <property type="protein sequence ID" value="OMH61436.1"/>
    <property type="molecule type" value="Genomic_DNA"/>
</dbReference>
<evidence type="ECO:0000313" key="13">
    <source>
        <dbReference type="Proteomes" id="UP000048289"/>
    </source>
</evidence>
<dbReference type="EMBL" id="CSAD01000453">
    <property type="protein sequence ID" value="COW01386.1"/>
    <property type="molecule type" value="Genomic_DNA"/>
</dbReference>
<dbReference type="Proteomes" id="UP000300237">
    <property type="component" value="Chromosome"/>
</dbReference>
<dbReference type="Proteomes" id="UP000045842">
    <property type="component" value="Unassembled WGS sequence"/>
</dbReference>
<dbReference type="EMBL" id="CFOE01000799">
    <property type="protein sequence ID" value="CFE45955.1"/>
    <property type="molecule type" value="Genomic_DNA"/>
</dbReference>
<evidence type="ECO:0000313" key="6">
    <source>
        <dbReference type="EMBL" id="CNW04623.1"/>
    </source>
</evidence>
<dbReference type="Proteomes" id="UP000039217">
    <property type="component" value="Unassembled WGS sequence"/>
</dbReference>
<reference evidence="10 11" key="1">
    <citation type="submission" date="2015-03" db="EMBL/GenBank/DDBJ databases">
        <authorList>
            <consortium name="Pathogen Informatics"/>
        </authorList>
    </citation>
    <scope>NUCLEOTIDE SEQUENCE [LARGE SCALE GENOMIC DNA]</scope>
    <source>
        <strain evidence="4 14">Bir 172</strain>
        <strain evidence="6 10">D00501624</strain>
        <strain evidence="7 11">G09801536</strain>
        <strain evidence="2 13">G09901357</strain>
        <strain evidence="3 12">H09601792</strain>
    </source>
</reference>
<evidence type="ECO:0000313" key="3">
    <source>
        <dbReference type="EMBL" id="CFE71686.1"/>
    </source>
</evidence>
<evidence type="ECO:0000313" key="17">
    <source>
        <dbReference type="Proteomes" id="UP000300237"/>
    </source>
</evidence>
<evidence type="ECO:0000256" key="1">
    <source>
        <dbReference type="SAM" id="MobiDB-lite"/>
    </source>
</evidence>
<sequence length="104" mass="11234">MTPINRPLTNDERQLMHELAVQVVCSQTGCSPDAAVEALESFAKDGTLILRGDTENAYLEAGGNVLVHADRDWLAFHASYPGNDPLRDARPIEQDDDQGAGSPS</sequence>
<evidence type="ECO:0000313" key="10">
    <source>
        <dbReference type="Proteomes" id="UP000039217"/>
    </source>
</evidence>
<evidence type="ECO:0000313" key="4">
    <source>
        <dbReference type="EMBL" id="CKS57050.1"/>
    </source>
</evidence>
<evidence type="ECO:0000313" key="8">
    <source>
        <dbReference type="EMBL" id="OMH61436.1"/>
    </source>
</evidence>
<dbReference type="Proteomes" id="UP000189452">
    <property type="component" value="Chromosome"/>
</dbReference>
<accession>A0A0E8K6G1</accession>
<evidence type="ECO:0000313" key="2">
    <source>
        <dbReference type="EMBL" id="CFE45955.1"/>
    </source>
</evidence>
<evidence type="ECO:0000313" key="11">
    <source>
        <dbReference type="Proteomes" id="UP000045842"/>
    </source>
</evidence>
<evidence type="ECO:0000313" key="16">
    <source>
        <dbReference type="Proteomes" id="UP000189452"/>
    </source>
</evidence>
<reference evidence="9 17" key="5">
    <citation type="submission" date="2018-08" db="EMBL/GenBank/DDBJ databases">
        <authorList>
            <person name="Fokvardsen B D."/>
            <person name="Norman A."/>
        </authorList>
    </citation>
    <scope>NUCLEOTIDE SEQUENCE [LARGE SCALE GENOMIC DNA]</scope>
    <source>
        <strain evidence="9 17">DKC2</strain>
    </source>
</reference>
<reference evidence="8 16" key="3">
    <citation type="submission" date="2016-04" db="EMBL/GenBank/DDBJ databases">
        <authorList>
            <person name="Bigi M."/>
            <person name="Bigi F."/>
            <person name="Soria M.A."/>
        </authorList>
    </citation>
    <scope>NUCLEOTIDE SEQUENCE [LARGE SCALE GENOMIC DNA]</scope>
    <source>
        <strain evidence="8 16">6548</strain>
    </source>
</reference>
<dbReference type="SMR" id="A0A0E8K6G1"/>
<dbReference type="Proteomes" id="UP000048289">
    <property type="component" value="Unassembled WGS sequence"/>
</dbReference>
<evidence type="ECO:0000313" key="14">
    <source>
        <dbReference type="Proteomes" id="UP000048948"/>
    </source>
</evidence>
<feature type="region of interest" description="Disordered" evidence="1">
    <location>
        <begin position="80"/>
        <end position="104"/>
    </location>
</feature>
<organism evidence="8 16">
    <name type="scientific">Mycobacterium tuberculosis</name>
    <dbReference type="NCBI Taxonomy" id="1773"/>
    <lineage>
        <taxon>Bacteria</taxon>
        <taxon>Bacillati</taxon>
        <taxon>Actinomycetota</taxon>
        <taxon>Actinomycetes</taxon>
        <taxon>Mycobacteriales</taxon>
        <taxon>Mycobacteriaceae</taxon>
        <taxon>Mycobacterium</taxon>
        <taxon>Mycobacterium tuberculosis complex</taxon>
    </lineage>
</organism>
<dbReference type="Proteomes" id="UP000048948">
    <property type="component" value="Unassembled WGS sequence"/>
</dbReference>
<proteinExistence type="predicted"/>
<dbReference type="RefSeq" id="WP_003900700.1">
    <property type="nucleotide sequence ID" value="NZ_CBFFJB010000045.1"/>
</dbReference>
<dbReference type="EMBL" id="LR027516">
    <property type="protein sequence ID" value="VCU48305.1"/>
    <property type="molecule type" value="Genomic_DNA"/>
</dbReference>